<dbReference type="AlphaFoldDB" id="A0AAW2F715"/>
<dbReference type="EMBL" id="JADYXP020000013">
    <property type="protein sequence ID" value="KAL0111673.1"/>
    <property type="molecule type" value="Genomic_DNA"/>
</dbReference>
<evidence type="ECO:0000313" key="1">
    <source>
        <dbReference type="EMBL" id="KAL0111673.1"/>
    </source>
</evidence>
<dbReference type="Proteomes" id="UP001430953">
    <property type="component" value="Unassembled WGS sequence"/>
</dbReference>
<keyword evidence="2" id="KW-1185">Reference proteome</keyword>
<name>A0AAW2F715_9HYME</name>
<evidence type="ECO:0000313" key="2">
    <source>
        <dbReference type="Proteomes" id="UP001430953"/>
    </source>
</evidence>
<organism evidence="1 2">
    <name type="scientific">Cardiocondyla obscurior</name>
    <dbReference type="NCBI Taxonomy" id="286306"/>
    <lineage>
        <taxon>Eukaryota</taxon>
        <taxon>Metazoa</taxon>
        <taxon>Ecdysozoa</taxon>
        <taxon>Arthropoda</taxon>
        <taxon>Hexapoda</taxon>
        <taxon>Insecta</taxon>
        <taxon>Pterygota</taxon>
        <taxon>Neoptera</taxon>
        <taxon>Endopterygota</taxon>
        <taxon>Hymenoptera</taxon>
        <taxon>Apocrita</taxon>
        <taxon>Aculeata</taxon>
        <taxon>Formicoidea</taxon>
        <taxon>Formicidae</taxon>
        <taxon>Myrmicinae</taxon>
        <taxon>Cardiocondyla</taxon>
    </lineage>
</organism>
<protein>
    <submittedName>
        <fullName evidence="1">Uncharacterized protein</fullName>
    </submittedName>
</protein>
<comment type="caution">
    <text evidence="1">The sequence shown here is derived from an EMBL/GenBank/DDBJ whole genome shotgun (WGS) entry which is preliminary data.</text>
</comment>
<accession>A0AAW2F715</accession>
<gene>
    <name evidence="1" type="ORF">PUN28_013101</name>
</gene>
<proteinExistence type="predicted"/>
<reference evidence="1 2" key="1">
    <citation type="submission" date="2023-03" db="EMBL/GenBank/DDBJ databases">
        <title>High recombination rates correlate with genetic variation in Cardiocondyla obscurior ants.</title>
        <authorList>
            <person name="Errbii M."/>
        </authorList>
    </citation>
    <scope>NUCLEOTIDE SEQUENCE [LARGE SCALE GENOMIC DNA]</scope>
    <source>
        <strain evidence="1">Alpha-2009</strain>
        <tissue evidence="1">Whole body</tissue>
    </source>
</reference>
<sequence>MRFFTRLSFHNSVLCLLLLAISESFLVYAKVLVIVPRHVRRSPAVPWRPPGHYKKSYGGFPRHAPYGRYYNKKPLRPLPYGGDDFDHGPETVNHVNVPYGKDVTHAVSFGKGYIPYDNIKSSNLPFVHERYAGAYGRQPAIADYSPTGFTSVGQDYATSATGHSYENPQIDSLFSDMESAARGELRSSLKDSVNKYYGTRSIEKDLSLRNQQALSSLIEKTKDALAKGTESLSSDASPVAYAHSAANSAASVPSALTAVQGAVVVPAGIPTATIAGNKDGIVLRDTVSLDEYQKKLEELTKTWPNVLAAGTTNFATIAAPQQLHASFPATSLQGISFAAPTGINWLSNFAQAKQGYAVRENHGDPTSYDFRTMTVQAAPYQQLSLDHGGVSTSSGFVPSVG</sequence>